<dbReference type="AlphaFoldDB" id="A0AAN6F9N3"/>
<proteinExistence type="predicted"/>
<gene>
    <name evidence="2" type="ORF">LTR82_016524</name>
</gene>
<feature type="region of interest" description="Disordered" evidence="1">
    <location>
        <begin position="87"/>
        <end position="131"/>
    </location>
</feature>
<feature type="compositionally biased region" description="Basic and acidic residues" evidence="1">
    <location>
        <begin position="116"/>
        <end position="126"/>
    </location>
</feature>
<evidence type="ECO:0000313" key="2">
    <source>
        <dbReference type="EMBL" id="KAK0305968.1"/>
    </source>
</evidence>
<sequence length="171" mass="19018">METEARTEAYAFMHTIMMRHYREDRLDEAFELAGKLLLDAELPRFLSARCHMVLSTDDENVYFLQHAEEAVRILNVDCREGLEDPANFPQKPKIRRREDDVAKAAGTYGTPNRGEGGVEGKAKEEGGGQISAADKQAINEAMALYPGMKMDPSSAWRFSVDHPGPSSARSG</sequence>
<protein>
    <submittedName>
        <fullName evidence="2">Uncharacterized protein</fullName>
    </submittedName>
</protein>
<dbReference type="EMBL" id="JASUXU010000107">
    <property type="protein sequence ID" value="KAK0305968.1"/>
    <property type="molecule type" value="Genomic_DNA"/>
</dbReference>
<reference evidence="2" key="1">
    <citation type="submission" date="2021-12" db="EMBL/GenBank/DDBJ databases">
        <title>Black yeast isolated from Biological Soil Crust.</title>
        <authorList>
            <person name="Kurbessoian T."/>
        </authorList>
    </citation>
    <scope>NUCLEOTIDE SEQUENCE</scope>
    <source>
        <strain evidence="2">CCFEE 5208</strain>
    </source>
</reference>
<organism evidence="2 3">
    <name type="scientific">Friedmanniomyces endolithicus</name>
    <dbReference type="NCBI Taxonomy" id="329885"/>
    <lineage>
        <taxon>Eukaryota</taxon>
        <taxon>Fungi</taxon>
        <taxon>Dikarya</taxon>
        <taxon>Ascomycota</taxon>
        <taxon>Pezizomycotina</taxon>
        <taxon>Dothideomycetes</taxon>
        <taxon>Dothideomycetidae</taxon>
        <taxon>Mycosphaerellales</taxon>
        <taxon>Teratosphaeriaceae</taxon>
        <taxon>Friedmanniomyces</taxon>
    </lineage>
</organism>
<name>A0AAN6F9N3_9PEZI</name>
<comment type="caution">
    <text evidence="2">The sequence shown here is derived from an EMBL/GenBank/DDBJ whole genome shotgun (WGS) entry which is preliminary data.</text>
</comment>
<evidence type="ECO:0000313" key="3">
    <source>
        <dbReference type="Proteomes" id="UP001168146"/>
    </source>
</evidence>
<dbReference type="Proteomes" id="UP001168146">
    <property type="component" value="Unassembled WGS sequence"/>
</dbReference>
<evidence type="ECO:0000256" key="1">
    <source>
        <dbReference type="SAM" id="MobiDB-lite"/>
    </source>
</evidence>
<accession>A0AAN6F9N3</accession>